<evidence type="ECO:0000313" key="2">
    <source>
        <dbReference type="Proteomes" id="UP000000387"/>
    </source>
</evidence>
<dbReference type="Proteomes" id="UP000000387">
    <property type="component" value="Chromosome"/>
</dbReference>
<dbReference type="EMBL" id="CP002280">
    <property type="protein sequence ID" value="ADP40457.1"/>
    <property type="molecule type" value="Genomic_DNA"/>
</dbReference>
<dbReference type="KEGG" id="rdn:HMPREF0733_11000"/>
<reference evidence="2" key="1">
    <citation type="submission" date="2010-10" db="EMBL/GenBank/DDBJ databases">
        <title>The complete genome of Rothia dentocariosa ATCC 17931.</title>
        <authorList>
            <person name="Muzny D."/>
            <person name="Qin X."/>
            <person name="Buhay C."/>
            <person name="Dugan-Rocha S."/>
            <person name="Ding Y."/>
            <person name="Chen G."/>
            <person name="Hawes A."/>
            <person name="Holder M."/>
            <person name="Jhangiani S."/>
            <person name="Johnson A."/>
            <person name="Khan Z."/>
            <person name="Li Z."/>
            <person name="Liu W."/>
            <person name="Liu X."/>
            <person name="Perez L."/>
            <person name="Shen H."/>
            <person name="Wang Q."/>
            <person name="Watt J."/>
            <person name="Xi L."/>
            <person name="Xin Y."/>
            <person name="Zhou J."/>
            <person name="Deng J."/>
            <person name="Jiang H."/>
            <person name="Liu Y."/>
            <person name="Qu J."/>
            <person name="Song X.-Z."/>
            <person name="Zhang L."/>
            <person name="Villasana D."/>
            <person name="Johnson A."/>
            <person name="Liu J."/>
            <person name="Liyanage D."/>
            <person name="Lorensuhewa L."/>
            <person name="Robinson T."/>
            <person name="Song A."/>
            <person name="Song B.-B."/>
            <person name="Dinh H."/>
            <person name="Thornton R."/>
            <person name="Coyle M."/>
            <person name="Francisco L."/>
            <person name="Jackson L."/>
            <person name="Javaid M."/>
            <person name="Korchina V."/>
            <person name="Kovar C."/>
            <person name="Mata R."/>
            <person name="Mathew T."/>
            <person name="Ngo R."/>
            <person name="Nguyen L."/>
            <person name="Nguyen N."/>
            <person name="Okwuonu G."/>
            <person name="Ongeri F."/>
            <person name="Pham C."/>
            <person name="Simmons D."/>
            <person name="Wilczek-Boney K."/>
            <person name="Hale W."/>
            <person name="Jakkamsetti A."/>
            <person name="Pham P."/>
            <person name="Ruth R."/>
            <person name="San Lucas F."/>
            <person name="Warren J."/>
            <person name="Zhang J."/>
            <person name="Zhao Z."/>
            <person name="Zhou C."/>
            <person name="Zhu D."/>
            <person name="Lee S."/>
            <person name="Bess C."/>
            <person name="Blankenburg K."/>
            <person name="Forbes L."/>
            <person name="Fu Q."/>
            <person name="Gubbala S."/>
            <person name="Hirani K."/>
            <person name="Jayaseelan J.C."/>
            <person name="Lara F."/>
            <person name="Munidasa M."/>
            <person name="Palculict T."/>
            <person name="Patil S."/>
            <person name="Pu L.-L."/>
            <person name="Saada N."/>
            <person name="Tang L."/>
            <person name="Weissenberger G."/>
            <person name="Zhu Y."/>
            <person name="Hemphill L."/>
            <person name="Shang Y."/>
            <person name="Youmans B."/>
            <person name="Ayvaz T."/>
            <person name="Ross M."/>
            <person name="Santibanez J."/>
            <person name="Aqrawi P."/>
            <person name="Gross S."/>
            <person name="Joshi V."/>
            <person name="Fowler G."/>
            <person name="Nazareth L."/>
            <person name="Reid J."/>
            <person name="Worley K."/>
            <person name="Petrosino J."/>
            <person name="Highlander S."/>
            <person name="Gibbs R."/>
        </authorList>
    </citation>
    <scope>NUCLEOTIDE SEQUENCE [LARGE SCALE GENOMIC DNA]</scope>
    <source>
        <strain evidence="2">ATCC 17931 / CDC X599 / XDIA</strain>
    </source>
</reference>
<dbReference type="HOGENOM" id="CLU_3276098_0_0_11"/>
<dbReference type="AlphaFoldDB" id="E3H3J5"/>
<proteinExistence type="predicted"/>
<name>E3H3J5_ROTDC</name>
<sequence>MLSSERLGGEVVFSSIATYAYTSINVEEEDIHEIFYFWNKN</sequence>
<accession>E3H3J5</accession>
<evidence type="ECO:0000313" key="1">
    <source>
        <dbReference type="EMBL" id="ADP40457.1"/>
    </source>
</evidence>
<gene>
    <name evidence="1" type="ordered locus">HMPREF0733_11000</name>
</gene>
<organism evidence="1 2">
    <name type="scientific">Rothia dentocariosa (strain ATCC 17931 / CDC X599 / XDIA)</name>
    <dbReference type="NCBI Taxonomy" id="762948"/>
    <lineage>
        <taxon>Bacteria</taxon>
        <taxon>Bacillati</taxon>
        <taxon>Actinomycetota</taxon>
        <taxon>Actinomycetes</taxon>
        <taxon>Micrococcales</taxon>
        <taxon>Micrococcaceae</taxon>
        <taxon>Rothia</taxon>
    </lineage>
</organism>
<protein>
    <submittedName>
        <fullName evidence="1">Uncharacterized protein</fullName>
    </submittedName>
</protein>